<reference evidence="2" key="1">
    <citation type="journal article" date="2005" name="Nature">
        <title>Sequencing of Aspergillus nidulans and comparative analysis with A. fumigatus and A. oryzae.</title>
        <authorList>
            <person name="Galagan J.E."/>
            <person name="Calvo S.E."/>
            <person name="Cuomo C."/>
            <person name="Ma L.J."/>
            <person name="Wortman J.R."/>
            <person name="Batzoglou S."/>
            <person name="Lee S.I."/>
            <person name="Basturkmen M."/>
            <person name="Spevak C.C."/>
            <person name="Clutterbuck J."/>
            <person name="Kapitonov V."/>
            <person name="Jurka J."/>
            <person name="Scazzocchio C."/>
            <person name="Farman M."/>
            <person name="Butler J."/>
            <person name="Purcell S."/>
            <person name="Harris S."/>
            <person name="Braus G.H."/>
            <person name="Draht O."/>
            <person name="Busch S."/>
            <person name="D'Enfert C."/>
            <person name="Bouchier C."/>
            <person name="Goldman G.H."/>
            <person name="Bell-Pedersen D."/>
            <person name="Griffiths-Jones S."/>
            <person name="Doonan J.H."/>
            <person name="Yu J."/>
            <person name="Vienken K."/>
            <person name="Pain A."/>
            <person name="Freitag M."/>
            <person name="Selker E.U."/>
            <person name="Archer D.B."/>
            <person name="Penalva M.A."/>
            <person name="Oakley B.R."/>
            <person name="Momany M."/>
            <person name="Tanaka T."/>
            <person name="Kumagai T."/>
            <person name="Asai K."/>
            <person name="Machida M."/>
            <person name="Nierman W.C."/>
            <person name="Denning D.W."/>
            <person name="Caddick M."/>
            <person name="Hynes M."/>
            <person name="Paoletti M."/>
            <person name="Fischer R."/>
            <person name="Miller B."/>
            <person name="Dyer P."/>
            <person name="Sachs M.S."/>
            <person name="Osmani S.A."/>
            <person name="Birren B.W."/>
        </authorList>
    </citation>
    <scope>NUCLEOTIDE SEQUENCE [LARGE SCALE GENOMIC DNA]</scope>
    <source>
        <strain evidence="2">FGSC A4 / ATCC 38163 / CBS 112.46 / NRRL 194 / M139</strain>
    </source>
</reference>
<evidence type="ECO:0000313" key="2">
    <source>
        <dbReference type="Proteomes" id="UP000000560"/>
    </source>
</evidence>
<keyword evidence="2" id="KW-1185">Reference proteome</keyword>
<evidence type="ECO:0000313" key="1">
    <source>
        <dbReference type="EMBL" id="CBF75731.1"/>
    </source>
</evidence>
<dbReference type="InParanoid" id="C8V441"/>
<name>C8V441_EMENI</name>
<sequence>MAPAYWDNTPRGLSLM</sequence>
<reference evidence="2" key="2">
    <citation type="journal article" date="2009" name="Fungal Genet. Biol.">
        <title>The 2008 update of the Aspergillus nidulans genome annotation: a community effort.</title>
        <authorList>
            <person name="Wortman J.R."/>
            <person name="Gilsenan J.M."/>
            <person name="Joardar V."/>
            <person name="Deegan J."/>
            <person name="Clutterbuck J."/>
            <person name="Andersen M.R."/>
            <person name="Archer D."/>
            <person name="Bencina M."/>
            <person name="Braus G."/>
            <person name="Coutinho P."/>
            <person name="von Dohren H."/>
            <person name="Doonan J."/>
            <person name="Driessen A.J."/>
            <person name="Durek P."/>
            <person name="Espeso E."/>
            <person name="Fekete E."/>
            <person name="Flipphi M."/>
            <person name="Estrada C.G."/>
            <person name="Geysens S."/>
            <person name="Goldman G."/>
            <person name="de Groot P.W."/>
            <person name="Hansen K."/>
            <person name="Harris S.D."/>
            <person name="Heinekamp T."/>
            <person name="Helmstaedt K."/>
            <person name="Henrissat B."/>
            <person name="Hofmann G."/>
            <person name="Homan T."/>
            <person name="Horio T."/>
            <person name="Horiuchi H."/>
            <person name="James S."/>
            <person name="Jones M."/>
            <person name="Karaffa L."/>
            <person name="Karanyi Z."/>
            <person name="Kato M."/>
            <person name="Keller N."/>
            <person name="Kelly D.E."/>
            <person name="Kiel J.A."/>
            <person name="Kim J.M."/>
            <person name="van der Klei I.J."/>
            <person name="Klis F.M."/>
            <person name="Kovalchuk A."/>
            <person name="Krasevec N."/>
            <person name="Kubicek C.P."/>
            <person name="Liu B."/>
            <person name="Maccabe A."/>
            <person name="Meyer V."/>
            <person name="Mirabito P."/>
            <person name="Miskei M."/>
            <person name="Mos M."/>
            <person name="Mullins J."/>
            <person name="Nelson D.R."/>
            <person name="Nielsen J."/>
            <person name="Oakley B.R."/>
            <person name="Osmani S.A."/>
            <person name="Pakula T."/>
            <person name="Paszewski A."/>
            <person name="Paulsen I."/>
            <person name="Pilsyk S."/>
            <person name="Pocsi I."/>
            <person name="Punt P.J."/>
            <person name="Ram A.F."/>
            <person name="Ren Q."/>
            <person name="Robellet X."/>
            <person name="Robson G."/>
            <person name="Seiboth B."/>
            <person name="van Solingen P."/>
            <person name="Specht T."/>
            <person name="Sun J."/>
            <person name="Taheri-Talesh N."/>
            <person name="Takeshita N."/>
            <person name="Ussery D."/>
            <person name="vanKuyk P.A."/>
            <person name="Visser H."/>
            <person name="van de Vondervoort P.J."/>
            <person name="de Vries R.P."/>
            <person name="Walton J."/>
            <person name="Xiang X."/>
            <person name="Xiong Y."/>
            <person name="Zeng A.P."/>
            <person name="Brandt B.W."/>
            <person name="Cornell M.J."/>
            <person name="van den Hondel C.A."/>
            <person name="Visser J."/>
            <person name="Oliver S.G."/>
            <person name="Turner G."/>
        </authorList>
    </citation>
    <scope>GENOME REANNOTATION</scope>
    <source>
        <strain evidence="2">FGSC A4 / ATCC 38163 / CBS 112.46 / NRRL 194 / M139</strain>
    </source>
</reference>
<organism evidence="1 2">
    <name type="scientific">Emericella nidulans (strain FGSC A4 / ATCC 38163 / CBS 112.46 / NRRL 194 / M139)</name>
    <name type="common">Aspergillus nidulans</name>
    <dbReference type="NCBI Taxonomy" id="227321"/>
    <lineage>
        <taxon>Eukaryota</taxon>
        <taxon>Fungi</taxon>
        <taxon>Dikarya</taxon>
        <taxon>Ascomycota</taxon>
        <taxon>Pezizomycotina</taxon>
        <taxon>Eurotiomycetes</taxon>
        <taxon>Eurotiomycetidae</taxon>
        <taxon>Eurotiales</taxon>
        <taxon>Aspergillaceae</taxon>
        <taxon>Aspergillus</taxon>
        <taxon>Aspergillus subgen. Nidulantes</taxon>
    </lineage>
</organism>
<dbReference type="Proteomes" id="UP000000560">
    <property type="component" value="Chromosome II"/>
</dbReference>
<dbReference type="EMBL" id="BN001302">
    <property type="protein sequence ID" value="CBF75731.1"/>
    <property type="molecule type" value="Genomic_DNA"/>
</dbReference>
<accession>C8V441</accession>
<dbReference type="HOGENOM" id="CLU_3433166_0_0_1"/>
<dbReference type="AlphaFoldDB" id="C8V441"/>
<gene>
    <name evidence="1" type="ORF">ANIA_11405</name>
</gene>
<proteinExistence type="predicted"/>
<protein>
    <submittedName>
        <fullName evidence="1">Uncharacterized protein</fullName>
    </submittedName>
</protein>